<dbReference type="Proteomes" id="UP001247620">
    <property type="component" value="Unassembled WGS sequence"/>
</dbReference>
<reference evidence="10 11" key="1">
    <citation type="submission" date="2023-07" db="EMBL/GenBank/DDBJ databases">
        <title>Sorghum-associated microbial communities from plants grown in Nebraska, USA.</title>
        <authorList>
            <person name="Schachtman D."/>
        </authorList>
    </citation>
    <scope>NUCLEOTIDE SEQUENCE [LARGE SCALE GENOMIC DNA]</scope>
    <source>
        <strain evidence="10 11">3262</strain>
    </source>
</reference>
<dbReference type="Pfam" id="PF18916">
    <property type="entry name" value="Lycopene_cyc"/>
    <property type="match status" value="2"/>
</dbReference>
<sequence length="230" mass="27268">MKYTYLIINVLTVIFPVLLSFDKRVHFYRSWKFIWPGMGITGLFFLFWDVLFTIKGVWSFNPQYIIGVTFFALPIEEILFFLTVPFSCIFIYACLNHYISWQINKRLVNIISGLIMALCALMLIWYHTRLYSVITFGLLFVLILLLQYGFKVSWLNRYYIAFVVALIPFYIVNGILTAIPVVMYNNQENMGLRIGTIPFEDHFYLMALLLMNIGFFEYFKPKINHRERTS</sequence>
<name>A0ABU1TB94_9SPHI</name>
<evidence type="ECO:0000313" key="11">
    <source>
        <dbReference type="Proteomes" id="UP001247620"/>
    </source>
</evidence>
<feature type="transmembrane region" description="Helical" evidence="8">
    <location>
        <begin position="6"/>
        <end position="21"/>
    </location>
</feature>
<evidence type="ECO:0000256" key="1">
    <source>
        <dbReference type="ARBA" id="ARBA00004141"/>
    </source>
</evidence>
<evidence type="ECO:0000256" key="2">
    <source>
        <dbReference type="ARBA" id="ARBA00004829"/>
    </source>
</evidence>
<comment type="subcellular location">
    <subcellularLocation>
        <location evidence="1">Membrane</location>
        <topology evidence="1">Multi-pass membrane protein</topology>
    </subcellularLocation>
</comment>
<gene>
    <name evidence="10" type="ORF">J2W55_002512</name>
</gene>
<proteinExistence type="predicted"/>
<evidence type="ECO:0000313" key="10">
    <source>
        <dbReference type="EMBL" id="MDR6942670.1"/>
    </source>
</evidence>
<keyword evidence="6 8" id="KW-0472">Membrane</keyword>
<feature type="transmembrane region" description="Helical" evidence="8">
    <location>
        <begin position="130"/>
        <end position="146"/>
    </location>
</feature>
<evidence type="ECO:0000256" key="6">
    <source>
        <dbReference type="ARBA" id="ARBA00023136"/>
    </source>
</evidence>
<feature type="transmembrane region" description="Helical" evidence="8">
    <location>
        <begin position="107"/>
        <end position="124"/>
    </location>
</feature>
<evidence type="ECO:0000259" key="9">
    <source>
        <dbReference type="Pfam" id="PF18916"/>
    </source>
</evidence>
<keyword evidence="4" id="KW-0125">Carotenoid biosynthesis</keyword>
<feature type="transmembrane region" description="Helical" evidence="8">
    <location>
        <begin position="78"/>
        <end position="95"/>
    </location>
</feature>
<comment type="pathway">
    <text evidence="2">Carotenoid biosynthesis.</text>
</comment>
<dbReference type="EMBL" id="JAVDUU010000002">
    <property type="protein sequence ID" value="MDR6942670.1"/>
    <property type="molecule type" value="Genomic_DNA"/>
</dbReference>
<evidence type="ECO:0000256" key="8">
    <source>
        <dbReference type="SAM" id="Phobius"/>
    </source>
</evidence>
<keyword evidence="7" id="KW-0413">Isomerase</keyword>
<comment type="caution">
    <text evidence="10">The sequence shown here is derived from an EMBL/GenBank/DDBJ whole genome shotgun (WGS) entry which is preliminary data.</text>
</comment>
<evidence type="ECO:0000256" key="4">
    <source>
        <dbReference type="ARBA" id="ARBA00022746"/>
    </source>
</evidence>
<evidence type="ECO:0000256" key="7">
    <source>
        <dbReference type="ARBA" id="ARBA00023235"/>
    </source>
</evidence>
<feature type="domain" description="Lycopene cyclase" evidence="9">
    <location>
        <begin position="129"/>
        <end position="219"/>
    </location>
</feature>
<feature type="transmembrane region" description="Helical" evidence="8">
    <location>
        <begin position="158"/>
        <end position="182"/>
    </location>
</feature>
<keyword evidence="11" id="KW-1185">Reference proteome</keyword>
<dbReference type="RefSeq" id="WP_310096095.1">
    <property type="nucleotide sequence ID" value="NZ_JAVDUU010000002.1"/>
</dbReference>
<dbReference type="NCBIfam" id="TIGR03462">
    <property type="entry name" value="CarR_dom_SF"/>
    <property type="match status" value="2"/>
</dbReference>
<evidence type="ECO:0000256" key="3">
    <source>
        <dbReference type="ARBA" id="ARBA00022692"/>
    </source>
</evidence>
<feature type="transmembrane region" description="Helical" evidence="8">
    <location>
        <begin position="202"/>
        <end position="219"/>
    </location>
</feature>
<protein>
    <submittedName>
        <fullName evidence="10">Lycopene cyclase domain-containing protein</fullName>
    </submittedName>
</protein>
<feature type="domain" description="Lycopene cyclase" evidence="9">
    <location>
        <begin position="3"/>
        <end position="95"/>
    </location>
</feature>
<dbReference type="InterPro" id="IPR017825">
    <property type="entry name" value="Lycopene_cyclase_dom"/>
</dbReference>
<feature type="transmembrane region" description="Helical" evidence="8">
    <location>
        <begin position="33"/>
        <end position="58"/>
    </location>
</feature>
<keyword evidence="3 8" id="KW-0812">Transmembrane</keyword>
<accession>A0ABU1TB94</accession>
<organism evidence="10 11">
    <name type="scientific">Mucilaginibacter pocheonensis</name>
    <dbReference type="NCBI Taxonomy" id="398050"/>
    <lineage>
        <taxon>Bacteria</taxon>
        <taxon>Pseudomonadati</taxon>
        <taxon>Bacteroidota</taxon>
        <taxon>Sphingobacteriia</taxon>
        <taxon>Sphingobacteriales</taxon>
        <taxon>Sphingobacteriaceae</taxon>
        <taxon>Mucilaginibacter</taxon>
    </lineage>
</organism>
<evidence type="ECO:0000256" key="5">
    <source>
        <dbReference type="ARBA" id="ARBA00022989"/>
    </source>
</evidence>
<keyword evidence="5 8" id="KW-1133">Transmembrane helix</keyword>